<evidence type="ECO:0000259" key="8">
    <source>
        <dbReference type="SMART" id="SM00968"/>
    </source>
</evidence>
<feature type="coiled-coil region" evidence="6">
    <location>
        <begin position="170"/>
        <end position="228"/>
    </location>
</feature>
<dbReference type="SMART" id="SM00968">
    <property type="entry name" value="SMC_hinge"/>
    <property type="match status" value="1"/>
</dbReference>
<dbReference type="InterPro" id="IPR024704">
    <property type="entry name" value="SMC"/>
</dbReference>
<feature type="binding site" evidence="6">
    <location>
        <begin position="32"/>
        <end position="39"/>
    </location>
    <ligand>
        <name>ATP</name>
        <dbReference type="ChEBI" id="CHEBI:30616"/>
    </ligand>
</feature>
<dbReference type="GO" id="GO:0006260">
    <property type="term" value="P:DNA replication"/>
    <property type="evidence" value="ECO:0007669"/>
    <property type="project" value="UniProtKB-UniRule"/>
</dbReference>
<protein>
    <recommendedName>
        <fullName evidence="6">Chromosome partition protein Smc</fullName>
    </recommendedName>
</protein>
<dbReference type="SUPFAM" id="SSF75553">
    <property type="entry name" value="Smc hinge domain"/>
    <property type="match status" value="1"/>
</dbReference>
<evidence type="ECO:0000313" key="9">
    <source>
        <dbReference type="EMBL" id="VEN73711.1"/>
    </source>
</evidence>
<feature type="region of interest" description="Disordered" evidence="7">
    <location>
        <begin position="444"/>
        <end position="487"/>
    </location>
</feature>
<feature type="coiled-coil region" evidence="6">
    <location>
        <begin position="835"/>
        <end position="939"/>
    </location>
</feature>
<organism evidence="9">
    <name type="scientific">uncultured Desulfobacteraceae bacterium</name>
    <dbReference type="NCBI Taxonomy" id="218296"/>
    <lineage>
        <taxon>Bacteria</taxon>
        <taxon>Pseudomonadati</taxon>
        <taxon>Thermodesulfobacteriota</taxon>
        <taxon>Desulfobacteria</taxon>
        <taxon>Desulfobacterales</taxon>
        <taxon>Desulfobacteraceae</taxon>
        <taxon>environmental samples</taxon>
    </lineage>
</organism>
<proteinExistence type="inferred from homology"/>
<feature type="coiled-coil region" evidence="6">
    <location>
        <begin position="702"/>
        <end position="750"/>
    </location>
</feature>
<keyword evidence="5 6" id="KW-0238">DNA-binding</keyword>
<evidence type="ECO:0000256" key="3">
    <source>
        <dbReference type="ARBA" id="ARBA00022840"/>
    </source>
</evidence>
<keyword evidence="2 6" id="KW-0547">Nucleotide-binding</keyword>
<feature type="compositionally biased region" description="Basic and acidic residues" evidence="7">
    <location>
        <begin position="449"/>
        <end position="487"/>
    </location>
</feature>
<dbReference type="GO" id="GO:0003677">
    <property type="term" value="F:DNA binding"/>
    <property type="evidence" value="ECO:0007669"/>
    <property type="project" value="UniProtKB-UniRule"/>
</dbReference>
<dbReference type="GO" id="GO:0005737">
    <property type="term" value="C:cytoplasm"/>
    <property type="evidence" value="ECO:0007669"/>
    <property type="project" value="UniProtKB-SubCell"/>
</dbReference>
<dbReference type="GO" id="GO:0005524">
    <property type="term" value="F:ATP binding"/>
    <property type="evidence" value="ECO:0007669"/>
    <property type="project" value="UniProtKB-UniRule"/>
</dbReference>
<dbReference type="GO" id="GO:0030261">
    <property type="term" value="P:chromosome condensation"/>
    <property type="evidence" value="ECO:0007669"/>
    <property type="project" value="InterPro"/>
</dbReference>
<dbReference type="NCBIfam" id="TIGR02168">
    <property type="entry name" value="SMC_prok_B"/>
    <property type="match status" value="1"/>
</dbReference>
<dbReference type="AlphaFoldDB" id="A0A484HGV7"/>
<keyword evidence="3 6" id="KW-0067">ATP-binding</keyword>
<evidence type="ECO:0000256" key="1">
    <source>
        <dbReference type="ARBA" id="ARBA00022490"/>
    </source>
</evidence>
<name>A0A484HGV7_9BACT</name>
<evidence type="ECO:0000256" key="6">
    <source>
        <dbReference type="HAMAP-Rule" id="MF_01894"/>
    </source>
</evidence>
<dbReference type="GO" id="GO:0016887">
    <property type="term" value="F:ATP hydrolysis activity"/>
    <property type="evidence" value="ECO:0007669"/>
    <property type="project" value="InterPro"/>
</dbReference>
<accession>A0A484HGV7</accession>
<reference evidence="9" key="1">
    <citation type="submission" date="2019-01" db="EMBL/GenBank/DDBJ databases">
        <authorList>
            <consortium name="Genoscope - CEA"/>
            <person name="William W."/>
        </authorList>
    </citation>
    <scope>NUCLEOTIDE SEQUENCE</scope>
    <source>
        <strain evidence="9">CR-1</strain>
    </source>
</reference>
<dbReference type="GO" id="GO:0005694">
    <property type="term" value="C:chromosome"/>
    <property type="evidence" value="ECO:0007669"/>
    <property type="project" value="InterPro"/>
</dbReference>
<dbReference type="Gene3D" id="3.40.50.300">
    <property type="entry name" value="P-loop containing nucleotide triphosphate hydrolases"/>
    <property type="match status" value="2"/>
</dbReference>
<feature type="coiled-coil region" evidence="6">
    <location>
        <begin position="307"/>
        <end position="355"/>
    </location>
</feature>
<comment type="function">
    <text evidence="6">Required for chromosome condensation and partitioning.</text>
</comment>
<feature type="coiled-coil region" evidence="6">
    <location>
        <begin position="979"/>
        <end position="1041"/>
    </location>
</feature>
<gene>
    <name evidence="6 9" type="primary">smc</name>
    <name evidence="9" type="ORF">EPICR_20178</name>
</gene>
<dbReference type="InterPro" id="IPR011890">
    <property type="entry name" value="SMC_prok"/>
</dbReference>
<dbReference type="HAMAP" id="MF_01894">
    <property type="entry name" value="Smc_prok"/>
    <property type="match status" value="1"/>
</dbReference>
<comment type="subunit">
    <text evidence="6">Homodimer.</text>
</comment>
<sequence>MKLKKLEITGFKSFVERSAIRFPEGVSAVVGPNGCGKSNILDALVWVMGEQRPKNLRGKSMSDVIFSGSRQKAPLNMAEVSLTLLNDNGSGPSTFSEFPEIMITRRLYRDGAGAYFINRRPCRLKDIHNVFLGSGLSSRSYAVIQQGNIGEITEAGPERRREFIEEIAGVRLYKQRRREALAKVRETRRNISRVNDILAEIKSAMDALNRQAGKARRYQKQRDRLRRLDILISIHDHGRLLEKFRKNRAALKALTDRGVACDAELASAQAALEEIRLLETEKSAGISDLKAGRFETQRAIDQTEYDLKRFRTDSERIKKRVADMEKDRAQMGEKAREMESDISRLQKERRRAREGQKEIVAELDAEKALLEDCRRRMSFLDHDLERRKSEMMELAAKEARIKNICRNAEKNREEIRRRIEKTATEKKQAERDIHLLGERAAEADAALESAKRREKEAAGEADRLKKRRESMERDLSGREEKLRGLEGARQKTGSRYLALKKMNDDFQWCKDGVKAIMKAGGPRAPGDGPGRDPQAPEVIALMADVIEPEPSFEAACEAALGELLQYVIVKDARSGALAMDYLKAGQAGRSGFIPLSSLRAPDGPGAGGEGREARLLDHVSARPGFEKLAEAFLGHVAVAEDIHDAAEIHRARGCGVAAKTGDWIGPSGIMTGGGAESASGVLERKNHLKKMAAAIERMDEGLKERRRALEESRDRVKEIRNAARDMAGTRERLERQKLETEKESYRLSEDFRHARRHCEVIALEHERLLGEEKEIRDEADQNAGEARRISARLKEAGASADEMSGEAGLLDSEISEYEGRVMELKLERAALKSGFENAEKTLARLEAFKSEEEKRMARVVVEIRTRKERRVELGQKREAAEKELAREYRRMAGMDQDLEERRAGLLELRESQSRREKLISDLRLKRENQLREAGEMELEDSRLKGSMEAIEERILDSYGASLEELGRSGDFGGGLERDVEKTRLELASLKKRMARAEDVNLGAIKEYERHRERHEFMSGQRDDLMSALENLNRVISKINAATKKRFMETFDLVNEKLGVVFPRLFEGGSAALSLTDPDDPLETGVEFMAQPPGKKLARMSLLSGGEKALAGIAFVFSIYLIKPASFCLMDEIDAPLDEANTFRFNELLKIIGEKSQIVMITHNKKSMEFAESLFGVTMEKKGVSKIVSVRL</sequence>
<feature type="domain" description="SMC hinge" evidence="8">
    <location>
        <begin position="536"/>
        <end position="649"/>
    </location>
</feature>
<dbReference type="InterPro" id="IPR036277">
    <property type="entry name" value="SMC_hinge_sf"/>
</dbReference>
<dbReference type="SUPFAM" id="SSF52540">
    <property type="entry name" value="P-loop containing nucleoside triphosphate hydrolases"/>
    <property type="match status" value="1"/>
</dbReference>
<dbReference type="InterPro" id="IPR010935">
    <property type="entry name" value="SMC_hinge"/>
</dbReference>
<dbReference type="InterPro" id="IPR003395">
    <property type="entry name" value="RecF/RecN/SMC_N"/>
</dbReference>
<dbReference type="Gene3D" id="3.30.70.1620">
    <property type="match status" value="1"/>
</dbReference>
<evidence type="ECO:0000256" key="4">
    <source>
        <dbReference type="ARBA" id="ARBA00023054"/>
    </source>
</evidence>
<comment type="domain">
    <text evidence="6">Contains large globular domains required for ATP hydrolysis at each terminus and a third globular domain forming a flexible hinge near the middle of the molecule. These domains are separated by coiled-coil structures.</text>
</comment>
<comment type="similarity">
    <text evidence="6">Belongs to the SMC family.</text>
</comment>
<keyword evidence="4 6" id="KW-0175">Coiled coil</keyword>
<evidence type="ECO:0000256" key="2">
    <source>
        <dbReference type="ARBA" id="ARBA00022741"/>
    </source>
</evidence>
<dbReference type="Gene3D" id="1.20.1060.20">
    <property type="match status" value="1"/>
</dbReference>
<dbReference type="Pfam" id="PF02463">
    <property type="entry name" value="SMC_N"/>
    <property type="match status" value="1"/>
</dbReference>
<evidence type="ECO:0000256" key="5">
    <source>
        <dbReference type="ARBA" id="ARBA00023125"/>
    </source>
</evidence>
<dbReference type="PANTHER" id="PTHR43977">
    <property type="entry name" value="STRUCTURAL MAINTENANCE OF CHROMOSOMES PROTEIN 3"/>
    <property type="match status" value="1"/>
</dbReference>
<keyword evidence="1 6" id="KW-0963">Cytoplasm</keyword>
<comment type="subcellular location">
    <subcellularLocation>
        <location evidence="6">Cytoplasm</location>
    </subcellularLocation>
</comment>
<dbReference type="EMBL" id="CAACVI010000012">
    <property type="protein sequence ID" value="VEN73711.1"/>
    <property type="molecule type" value="Genomic_DNA"/>
</dbReference>
<dbReference type="Pfam" id="PF06470">
    <property type="entry name" value="SMC_hinge"/>
    <property type="match status" value="1"/>
</dbReference>
<dbReference type="GO" id="GO:0007062">
    <property type="term" value="P:sister chromatid cohesion"/>
    <property type="evidence" value="ECO:0007669"/>
    <property type="project" value="InterPro"/>
</dbReference>
<dbReference type="GO" id="GO:0007059">
    <property type="term" value="P:chromosome segregation"/>
    <property type="evidence" value="ECO:0007669"/>
    <property type="project" value="UniProtKB-UniRule"/>
</dbReference>
<evidence type="ECO:0000256" key="7">
    <source>
        <dbReference type="SAM" id="MobiDB-lite"/>
    </source>
</evidence>
<dbReference type="InterPro" id="IPR027417">
    <property type="entry name" value="P-loop_NTPase"/>
</dbReference>
<dbReference type="PIRSF" id="PIRSF005719">
    <property type="entry name" value="SMC"/>
    <property type="match status" value="1"/>
</dbReference>